<evidence type="ECO:0000313" key="2">
    <source>
        <dbReference type="EMBL" id="STY70756.1"/>
    </source>
</evidence>
<gene>
    <name evidence="2" type="ORF">NCTC10571_00898</name>
</gene>
<accession>A0A378NSB1</accession>
<reference evidence="2 3" key="1">
    <citation type="submission" date="2018-06" db="EMBL/GenBank/DDBJ databases">
        <authorList>
            <consortium name="Pathogen Informatics"/>
            <person name="Doyle S."/>
        </authorList>
    </citation>
    <scope>NUCLEOTIDE SEQUENCE [LARGE SCALE GENOMIC DNA]</scope>
    <source>
        <strain evidence="2 3">NCTC10571</strain>
    </source>
</reference>
<dbReference type="Pfam" id="PF06947">
    <property type="entry name" value="DUF1290"/>
    <property type="match status" value="1"/>
</dbReference>
<dbReference type="GeneID" id="62778234"/>
<evidence type="ECO:0000256" key="1">
    <source>
        <dbReference type="SAM" id="Phobius"/>
    </source>
</evidence>
<feature type="transmembrane region" description="Helical" evidence="1">
    <location>
        <begin position="60"/>
        <end position="79"/>
    </location>
</feature>
<dbReference type="Proteomes" id="UP000255234">
    <property type="component" value="Unassembled WGS sequence"/>
</dbReference>
<organism evidence="2 3">
    <name type="scientific">Megamonas hypermegale</name>
    <dbReference type="NCBI Taxonomy" id="158847"/>
    <lineage>
        <taxon>Bacteria</taxon>
        <taxon>Bacillati</taxon>
        <taxon>Bacillota</taxon>
        <taxon>Negativicutes</taxon>
        <taxon>Selenomonadales</taxon>
        <taxon>Selenomonadaceae</taxon>
        <taxon>Megamonas</taxon>
    </lineage>
</organism>
<dbReference type="EMBL" id="UGPP01000001">
    <property type="protein sequence ID" value="STY70756.1"/>
    <property type="molecule type" value="Genomic_DNA"/>
</dbReference>
<protein>
    <submittedName>
        <fullName evidence="2">Uncharacterized conserved protein (Small basic protein)</fullName>
    </submittedName>
</protein>
<dbReference type="RefSeq" id="WP_008538350.1">
    <property type="nucleotide sequence ID" value="NZ_UGPP01000001.1"/>
</dbReference>
<dbReference type="AlphaFoldDB" id="A0A378NSB1"/>
<proteinExistence type="predicted"/>
<evidence type="ECO:0000313" key="3">
    <source>
        <dbReference type="Proteomes" id="UP000255234"/>
    </source>
</evidence>
<keyword evidence="1" id="KW-1133">Transmembrane helix</keyword>
<sequence>MKNVVILCVIAGLLGGSIGYIVPVVIPTEYNKLFSVAILAGIESVCSAIKLIMRDKFKGNIFIITFFANVIIAVLFVFIGDSLGLDLYYVILLALGFKLLQDLDVVKTYIFTK</sequence>
<feature type="transmembrane region" description="Helical" evidence="1">
    <location>
        <begin position="33"/>
        <end position="53"/>
    </location>
</feature>
<keyword evidence="1" id="KW-0812">Transmembrane</keyword>
<keyword evidence="1" id="KW-0472">Membrane</keyword>
<name>A0A378NSB1_9FIRM</name>
<dbReference type="InterPro" id="IPR009709">
    <property type="entry name" value="DUF1290"/>
</dbReference>